<keyword evidence="2" id="KW-1185">Reference proteome</keyword>
<dbReference type="EMBL" id="AP018495">
    <property type="protein sequence ID" value="BBI30175.1"/>
    <property type="molecule type" value="Genomic_DNA"/>
</dbReference>
<evidence type="ECO:0000313" key="1">
    <source>
        <dbReference type="EMBL" id="BBI30175.1"/>
    </source>
</evidence>
<protein>
    <submittedName>
        <fullName evidence="1">Uncharacterized protein</fullName>
    </submittedName>
</protein>
<name>A0A3T1CWJ6_9VIRU</name>
<evidence type="ECO:0000313" key="2">
    <source>
        <dbReference type="Proteomes" id="UP001161669"/>
    </source>
</evidence>
<dbReference type="Proteomes" id="UP001161669">
    <property type="component" value="Segment"/>
</dbReference>
<proteinExistence type="predicted"/>
<organism evidence="1 2">
    <name type="scientific">Acanthamoeba castellanii medusavirus J1</name>
    <dbReference type="NCBI Taxonomy" id="3114988"/>
    <lineage>
        <taxon>Viruses</taxon>
        <taxon>Varidnaviria</taxon>
        <taxon>Bamfordvirae</taxon>
        <taxon>Nucleocytoviricota</taxon>
        <taxon>Megaviricetes</taxon>
        <taxon>Mamonoviridae</taxon>
        <taxon>Medusavirus</taxon>
        <taxon>Medusavirus medusae</taxon>
    </lineage>
</organism>
<reference evidence="2" key="1">
    <citation type="journal article" date="2019" name="J. Virol.">
        <title>Medusavirus, a novel large DNA virus discovered from hot spring water.</title>
        <authorList>
            <person name="Yoshikawa G."/>
            <person name="Blanc-Mathieu R."/>
            <person name="Song C."/>
            <person name="Kayama Y."/>
            <person name="Mochizuki T."/>
            <person name="Murata K."/>
            <person name="Ogata H."/>
            <person name="Takemura M."/>
        </authorList>
    </citation>
    <scope>NUCLEOTIDE SEQUENCE [LARGE SCALE GENOMIC DNA]</scope>
</reference>
<accession>A0A3T1CWJ6</accession>
<dbReference type="KEGG" id="vg:80540527"/>
<sequence>MHRSLRYPPTNTLTGDALVRCEYAQRGEDEFDFGQCINNVDESTDLRAHGVQRALKAFLDDVGRSPASYQVHQLDGFRIMHLDGKHVLLDARRSKGPSNGRTGVVSLPELINALPRDRGTAAFIIGVFY</sequence>